<dbReference type="PANTHER" id="PTHR46928:SF1">
    <property type="entry name" value="MESENCHYME-SPECIFIC CELL SURFACE GLYCOPROTEIN"/>
    <property type="match status" value="1"/>
</dbReference>
<dbReference type="InterPro" id="IPR015943">
    <property type="entry name" value="WD40/YVTN_repeat-like_dom_sf"/>
</dbReference>
<name>A0A1E7FU18_9STRA</name>
<evidence type="ECO:0000256" key="1">
    <source>
        <dbReference type="SAM" id="MobiDB-lite"/>
    </source>
</evidence>
<keyword evidence="4" id="KW-1185">Reference proteome</keyword>
<dbReference type="OrthoDB" id="425936at2759"/>
<dbReference type="InterPro" id="IPR011044">
    <property type="entry name" value="Quino_amine_DH_bsu"/>
</dbReference>
<gene>
    <name evidence="3" type="ORF">FRACYDRAFT_206408</name>
</gene>
<organism evidence="3 4">
    <name type="scientific">Fragilariopsis cylindrus CCMP1102</name>
    <dbReference type="NCBI Taxonomy" id="635003"/>
    <lineage>
        <taxon>Eukaryota</taxon>
        <taxon>Sar</taxon>
        <taxon>Stramenopiles</taxon>
        <taxon>Ochrophyta</taxon>
        <taxon>Bacillariophyta</taxon>
        <taxon>Bacillariophyceae</taxon>
        <taxon>Bacillariophycidae</taxon>
        <taxon>Bacillariales</taxon>
        <taxon>Bacillariaceae</taxon>
        <taxon>Fragilariopsis</taxon>
    </lineage>
</organism>
<protein>
    <recommendedName>
        <fullName evidence="2">Phytase-like domain-containing protein</fullName>
    </recommendedName>
</protein>
<dbReference type="PANTHER" id="PTHR46928">
    <property type="entry name" value="MESENCHYME-SPECIFIC CELL SURFACE GLYCOPROTEIN"/>
    <property type="match status" value="1"/>
</dbReference>
<dbReference type="AlphaFoldDB" id="A0A1E7FU18"/>
<dbReference type="EMBL" id="KV784354">
    <property type="protein sequence ID" value="OEU21624.1"/>
    <property type="molecule type" value="Genomic_DNA"/>
</dbReference>
<feature type="compositionally biased region" description="Low complexity" evidence="1">
    <location>
        <begin position="820"/>
        <end position="832"/>
    </location>
</feature>
<dbReference type="SUPFAM" id="SSF50969">
    <property type="entry name" value="YVTN repeat-like/Quinoprotein amine dehydrogenase"/>
    <property type="match status" value="1"/>
</dbReference>
<proteinExistence type="predicted"/>
<dbReference type="Proteomes" id="UP000095751">
    <property type="component" value="Unassembled WGS sequence"/>
</dbReference>
<feature type="region of interest" description="Disordered" evidence="1">
    <location>
        <begin position="790"/>
        <end position="844"/>
    </location>
</feature>
<feature type="domain" description="Phytase-like" evidence="2">
    <location>
        <begin position="492"/>
        <end position="774"/>
    </location>
</feature>
<dbReference type="Gene3D" id="2.130.10.10">
    <property type="entry name" value="YVTN repeat-like/Quinoprotein amine dehydrogenase"/>
    <property type="match status" value="1"/>
</dbReference>
<dbReference type="Pfam" id="PF13449">
    <property type="entry name" value="Phytase-like"/>
    <property type="match status" value="1"/>
</dbReference>
<evidence type="ECO:0000259" key="2">
    <source>
        <dbReference type="Pfam" id="PF13449"/>
    </source>
</evidence>
<evidence type="ECO:0000313" key="4">
    <source>
        <dbReference type="Proteomes" id="UP000095751"/>
    </source>
</evidence>
<evidence type="ECO:0000313" key="3">
    <source>
        <dbReference type="EMBL" id="OEU21624.1"/>
    </source>
</evidence>
<dbReference type="InterPro" id="IPR027372">
    <property type="entry name" value="Phytase-like_dom"/>
</dbReference>
<dbReference type="KEGG" id="fcy:FRACYDRAFT_206408"/>
<sequence>MLVTVPSVNSAGHVVTQADDDDQVYFQRISTFNICEQIDPTCNTDIATNAETVWYYENKVDNTFRLVYSNSESENIGFVDISDPTNPIAIGEVPLGGEPTTVRVIGNYAVVGVNTSPDFVNPTGKLSIIDTRTQAIVREIELPGQPDAVDATSVTLVESNDYNGAYYIVVAIENERDEDLGDGAPPQAPPGFLNTWTIRTIDLANTEKVNETCLYPDDPEPEYVAINSANDKVVMSLQENNCFLIFDLQSGDIVKSFTFGAVDIASIDTTEDSCIKQNESLTSVLREPDGVAWVGDTGYFASANEGDLDGGSRGWTIIDPVQGSIIWDSGNALELEAVRVGHYPESRSENKGNEPENVFYSKFGNGKAYIFVLAERSNVVFVYDVTGENVFSPILLQTLPAGVGPEGVTVIPSLNLLIVADEVDNRDDKIRSSLTIYQLGPIATSAPVYPTLVSGPREGGAEGHIPFSALSGLASAAPFGLMDNDKSIKSMKNILYSIEDSYYKKSRIFTIDASSFPATVIGEKRIVDSTNVLNNCLTTFKNSNESENSEVDISSLINEDGKTVNIDPEGIAVSKNGGFWIVSEGRGTIGDEDRPIESPNLLLKTNEDGEIKQCILLPLGEGEWPSQFRFGFEGVAEDDNHVVVAVQRAWGDDPNPRLAIYNTDTDTWSYLFYPLDEPESQNGGWVGTGDIAPVGNGQFLVLERDNQGGPDAVIKRVYSIDLGDYSFEDGTTIEKTFFRDLIPDLKEGNGSVLEKVEGLAVTQSGKVYINTDNDGVDDSSGEQQFLNVGTYNGGGSITSNDDEDVEGTTTDNVNVDIDESSGSSSSGNAADSGDVDVDDSSSSGNAVSFEERTIVLIAIVSTLSAVFAVFTDN</sequence>
<dbReference type="InParanoid" id="A0A1E7FU18"/>
<accession>A0A1E7FU18</accession>
<dbReference type="InterPro" id="IPR052956">
    <property type="entry name" value="Mesenchyme-surface_protein"/>
</dbReference>
<reference evidence="3 4" key="1">
    <citation type="submission" date="2016-09" db="EMBL/GenBank/DDBJ databases">
        <title>Extensive genetic diversity and differential bi-allelic expression allows diatom success in the polar Southern Ocean.</title>
        <authorList>
            <consortium name="DOE Joint Genome Institute"/>
            <person name="Mock T."/>
            <person name="Otillar R.P."/>
            <person name="Strauss J."/>
            <person name="Dupont C."/>
            <person name="Frickenhaus S."/>
            <person name="Maumus F."/>
            <person name="Mcmullan M."/>
            <person name="Sanges R."/>
            <person name="Schmutz J."/>
            <person name="Toseland A."/>
            <person name="Valas R."/>
            <person name="Veluchamy A."/>
            <person name="Ward B.J."/>
            <person name="Allen A."/>
            <person name="Barry K."/>
            <person name="Falciatore A."/>
            <person name="Ferrante M."/>
            <person name="Fortunato A.E."/>
            <person name="Gloeckner G."/>
            <person name="Gruber A."/>
            <person name="Hipkin R."/>
            <person name="Janech M."/>
            <person name="Kroth P."/>
            <person name="Leese F."/>
            <person name="Lindquist E."/>
            <person name="Lyon B.R."/>
            <person name="Martin J."/>
            <person name="Mayer C."/>
            <person name="Parker M."/>
            <person name="Quesneville H."/>
            <person name="Raymond J."/>
            <person name="Uhlig C."/>
            <person name="Valentin K.U."/>
            <person name="Worden A.Z."/>
            <person name="Armbrust E.V."/>
            <person name="Bowler C."/>
            <person name="Green B."/>
            <person name="Moulton V."/>
            <person name="Van Oosterhout C."/>
            <person name="Grigoriev I."/>
        </authorList>
    </citation>
    <scope>NUCLEOTIDE SEQUENCE [LARGE SCALE GENOMIC DNA]</scope>
    <source>
        <strain evidence="3 4">CCMP1102</strain>
    </source>
</reference>